<comment type="caution">
    <text evidence="6">The sequence shown here is derived from an EMBL/GenBank/DDBJ whole genome shotgun (WGS) entry which is preliminary data.</text>
</comment>
<keyword evidence="4" id="KW-0804">Transcription</keyword>
<evidence type="ECO:0000256" key="1">
    <source>
        <dbReference type="ARBA" id="ARBA00009437"/>
    </source>
</evidence>
<dbReference type="FunFam" id="1.10.10.10:FF:000001">
    <property type="entry name" value="LysR family transcriptional regulator"/>
    <property type="match status" value="1"/>
</dbReference>
<dbReference type="EMBL" id="JYJA01000037">
    <property type="protein sequence ID" value="KJL41680.1"/>
    <property type="molecule type" value="Genomic_DNA"/>
</dbReference>
<dbReference type="PROSITE" id="PS50931">
    <property type="entry name" value="HTH_LYSR"/>
    <property type="match status" value="1"/>
</dbReference>
<dbReference type="Pfam" id="PF00126">
    <property type="entry name" value="HTH_1"/>
    <property type="match status" value="1"/>
</dbReference>
<accession>A0A0M2H5C0</accession>
<organism evidence="6 7">
    <name type="scientific">Microbacterium trichothecenolyticum</name>
    <name type="common">Aureobacterium trichothecenolyticum</name>
    <dbReference type="NCBI Taxonomy" id="69370"/>
    <lineage>
        <taxon>Bacteria</taxon>
        <taxon>Bacillati</taxon>
        <taxon>Actinomycetota</taxon>
        <taxon>Actinomycetes</taxon>
        <taxon>Micrococcales</taxon>
        <taxon>Microbacteriaceae</taxon>
        <taxon>Microbacterium</taxon>
    </lineage>
</organism>
<sequence>MQLQAFLAAATCGTFTAAADELGMSQPAVSDLIRRLEGELGAKLFVRGSRTLNLTSAGQQLLPHAEQAVASAALGAQAVRLQVELGGGTATFGLLRNADFYLNADLAKRFRTRYPNVRVRLVGQNSAESASDIANGVLEAGLVTLPVDDTGMDVLPIARDEVVFVTADASRARRRVSIGAFAAGPLVLYDAHYATTDPARRQLNDRAQLVGQRIDPVVEVEYLTTALSLVEEGFGDSIVCRAATKSTIMPDNLYTASFEEPMFDTLAFVKRRGQVLSPATRELVRLAWDALCAYQDTPHGTAEILVEPQDVQGFLER</sequence>
<evidence type="ECO:0000259" key="5">
    <source>
        <dbReference type="PROSITE" id="PS50931"/>
    </source>
</evidence>
<dbReference type="Gene3D" id="3.40.190.290">
    <property type="match status" value="1"/>
</dbReference>
<comment type="similarity">
    <text evidence="1">Belongs to the LysR transcriptional regulatory family.</text>
</comment>
<evidence type="ECO:0000313" key="6">
    <source>
        <dbReference type="EMBL" id="KJL41680.1"/>
    </source>
</evidence>
<evidence type="ECO:0000313" key="7">
    <source>
        <dbReference type="Proteomes" id="UP000034098"/>
    </source>
</evidence>
<dbReference type="PRINTS" id="PR00039">
    <property type="entry name" value="HTHLYSR"/>
</dbReference>
<dbReference type="Proteomes" id="UP000034098">
    <property type="component" value="Unassembled WGS sequence"/>
</dbReference>
<dbReference type="GO" id="GO:0003700">
    <property type="term" value="F:DNA-binding transcription factor activity"/>
    <property type="evidence" value="ECO:0007669"/>
    <property type="project" value="InterPro"/>
</dbReference>
<dbReference type="PANTHER" id="PTHR30346:SF28">
    <property type="entry name" value="HTH-TYPE TRANSCRIPTIONAL REGULATOR CYNR"/>
    <property type="match status" value="1"/>
</dbReference>
<dbReference type="RefSeq" id="WP_084695661.1">
    <property type="nucleotide sequence ID" value="NZ_JYJA01000037.1"/>
</dbReference>
<keyword evidence="3" id="KW-0238">DNA-binding</keyword>
<dbReference type="PANTHER" id="PTHR30346">
    <property type="entry name" value="TRANSCRIPTIONAL DUAL REGULATOR HCAR-RELATED"/>
    <property type="match status" value="1"/>
</dbReference>
<gene>
    <name evidence="6" type="primary">cynR_3</name>
    <name evidence="6" type="ORF">RS82_02910</name>
</gene>
<protein>
    <submittedName>
        <fullName evidence="6">HTH-type transcriptional regulator CynR</fullName>
    </submittedName>
</protein>
<proteinExistence type="inferred from homology"/>
<keyword evidence="7" id="KW-1185">Reference proteome</keyword>
<feature type="domain" description="HTH lysR-type" evidence="5">
    <location>
        <begin position="1"/>
        <end position="55"/>
    </location>
</feature>
<dbReference type="InterPro" id="IPR000847">
    <property type="entry name" value="LysR_HTH_N"/>
</dbReference>
<dbReference type="SUPFAM" id="SSF46785">
    <property type="entry name" value="Winged helix' DNA-binding domain"/>
    <property type="match status" value="1"/>
</dbReference>
<dbReference type="PATRIC" id="fig|69370.6.peg.2957"/>
<dbReference type="GO" id="GO:0003677">
    <property type="term" value="F:DNA binding"/>
    <property type="evidence" value="ECO:0007669"/>
    <property type="project" value="UniProtKB-KW"/>
</dbReference>
<dbReference type="SUPFAM" id="SSF53850">
    <property type="entry name" value="Periplasmic binding protein-like II"/>
    <property type="match status" value="1"/>
</dbReference>
<dbReference type="Pfam" id="PF03466">
    <property type="entry name" value="LysR_substrate"/>
    <property type="match status" value="1"/>
</dbReference>
<dbReference type="OrthoDB" id="3636008at2"/>
<dbReference type="InterPro" id="IPR005119">
    <property type="entry name" value="LysR_subst-bd"/>
</dbReference>
<evidence type="ECO:0000256" key="2">
    <source>
        <dbReference type="ARBA" id="ARBA00023015"/>
    </source>
</evidence>
<dbReference type="InterPro" id="IPR036388">
    <property type="entry name" value="WH-like_DNA-bd_sf"/>
</dbReference>
<evidence type="ECO:0000256" key="3">
    <source>
        <dbReference type="ARBA" id="ARBA00023125"/>
    </source>
</evidence>
<keyword evidence="2" id="KW-0805">Transcription regulation</keyword>
<dbReference type="Gene3D" id="1.10.10.10">
    <property type="entry name" value="Winged helix-like DNA-binding domain superfamily/Winged helix DNA-binding domain"/>
    <property type="match status" value="1"/>
</dbReference>
<name>A0A0M2H5C0_MICTR</name>
<dbReference type="InterPro" id="IPR036390">
    <property type="entry name" value="WH_DNA-bd_sf"/>
</dbReference>
<dbReference type="AlphaFoldDB" id="A0A0M2H5C0"/>
<dbReference type="GO" id="GO:0032993">
    <property type="term" value="C:protein-DNA complex"/>
    <property type="evidence" value="ECO:0007669"/>
    <property type="project" value="TreeGrafter"/>
</dbReference>
<dbReference type="CDD" id="cd05466">
    <property type="entry name" value="PBP2_LTTR_substrate"/>
    <property type="match status" value="1"/>
</dbReference>
<reference evidence="6 7" key="1">
    <citation type="submission" date="2015-02" db="EMBL/GenBank/DDBJ databases">
        <title>Draft genome sequences of ten Microbacterium spp. with emphasis on heavy metal contaminated environments.</title>
        <authorList>
            <person name="Corretto E."/>
        </authorList>
    </citation>
    <scope>NUCLEOTIDE SEQUENCE [LARGE SCALE GENOMIC DNA]</scope>
    <source>
        <strain evidence="6 7">DSM 8608</strain>
    </source>
</reference>
<evidence type="ECO:0000256" key="4">
    <source>
        <dbReference type="ARBA" id="ARBA00023163"/>
    </source>
</evidence>